<dbReference type="EMBL" id="QRID01000004">
    <property type="protein sequence ID" value="RHG29728.1"/>
    <property type="molecule type" value="Genomic_DNA"/>
</dbReference>
<dbReference type="Proteomes" id="UP000095350">
    <property type="component" value="Unassembled WGS sequence"/>
</dbReference>
<dbReference type="STRING" id="166486.ERS852572_01147"/>
<reference evidence="9 10" key="2">
    <citation type="submission" date="2018-08" db="EMBL/GenBank/DDBJ databases">
        <title>A genome reference for cultivated species of the human gut microbiota.</title>
        <authorList>
            <person name="Zou Y."/>
            <person name="Xue W."/>
            <person name="Luo G."/>
        </authorList>
    </citation>
    <scope>NUCLEOTIDE SEQUENCE [LARGE SCALE GENOMIC DNA]</scope>
    <source>
        <strain evidence="7 10">AF31-21AC</strain>
        <strain evidence="6 11">AM22-21LB</strain>
        <strain evidence="5 9">AM37-1AC</strain>
        <strain evidence="4 12">AM43-11</strain>
    </source>
</reference>
<evidence type="ECO:0000313" key="4">
    <source>
        <dbReference type="EMBL" id="RHA63712.1"/>
    </source>
</evidence>
<name>A0A173SQR6_9FIRM</name>
<dbReference type="Proteomes" id="UP000283586">
    <property type="component" value="Unassembled WGS sequence"/>
</dbReference>
<dbReference type="Proteomes" id="UP000478483">
    <property type="component" value="Unassembled WGS sequence"/>
</dbReference>
<comment type="similarity">
    <text evidence="1">Belongs to the RemA family.</text>
</comment>
<dbReference type="OrthoDB" id="5432174at2"/>
<dbReference type="EMBL" id="QRQN01000001">
    <property type="protein sequence ID" value="RHN12078.1"/>
    <property type="molecule type" value="Genomic_DNA"/>
</dbReference>
<dbReference type="PANTHER" id="PTHR38449:SF1">
    <property type="entry name" value="REGULATORY PROTEIN SSL2874-RELATED"/>
    <property type="match status" value="1"/>
</dbReference>
<dbReference type="InterPro" id="IPR007169">
    <property type="entry name" value="RemA-like"/>
</dbReference>
<dbReference type="EMBL" id="QSFP01000030">
    <property type="protein sequence ID" value="RHA63712.1"/>
    <property type="molecule type" value="Genomic_DNA"/>
</dbReference>
<evidence type="ECO:0000313" key="6">
    <source>
        <dbReference type="EMBL" id="RHG29728.1"/>
    </source>
</evidence>
<sequence>MAKLMNIGFGNMVNTDKIVCIVSSDSAPAKRMVQKGKEQENLIDATQGRRTKSVIFTENNKIILSALQPETLAGRFNGNATEVYDDTKE</sequence>
<dbReference type="EMBL" id="QSHO01000001">
    <property type="protein sequence ID" value="RHC20745.1"/>
    <property type="molecule type" value="Genomic_DNA"/>
</dbReference>
<evidence type="ECO:0000313" key="7">
    <source>
        <dbReference type="EMBL" id="RHN12078.1"/>
    </source>
</evidence>
<accession>A0A173SQR6</accession>
<evidence type="ECO:0000313" key="10">
    <source>
        <dbReference type="Proteomes" id="UP000283586"/>
    </source>
</evidence>
<evidence type="ECO:0000313" key="8">
    <source>
        <dbReference type="Proteomes" id="UP000095350"/>
    </source>
</evidence>
<reference evidence="3 13" key="3">
    <citation type="journal article" date="2019" name="Nat. Med.">
        <title>A library of human gut bacterial isolates paired with longitudinal multiomics data enables mechanistic microbiome research.</title>
        <authorList>
            <person name="Poyet M."/>
            <person name="Groussin M."/>
            <person name="Gibbons S.M."/>
            <person name="Avila-Pacheco J."/>
            <person name="Jiang X."/>
            <person name="Kearney S.M."/>
            <person name="Perrotta A.R."/>
            <person name="Berdy B."/>
            <person name="Zhao S."/>
            <person name="Lieberman T.D."/>
            <person name="Swanson P.K."/>
            <person name="Smith M."/>
            <person name="Roesemann S."/>
            <person name="Alexander J.E."/>
            <person name="Rich S.A."/>
            <person name="Livny J."/>
            <person name="Vlamakis H."/>
            <person name="Clish C."/>
            <person name="Bullock K."/>
            <person name="Deik A."/>
            <person name="Scott J."/>
            <person name="Pierce K.A."/>
            <person name="Xavier R.J."/>
            <person name="Alm E.J."/>
        </authorList>
    </citation>
    <scope>NUCLEOTIDE SEQUENCE [LARGE SCALE GENOMIC DNA]</scope>
    <source>
        <strain evidence="3 13">BIOML-A1</strain>
    </source>
</reference>
<evidence type="ECO:0000313" key="13">
    <source>
        <dbReference type="Proteomes" id="UP000478483"/>
    </source>
</evidence>
<dbReference type="Proteomes" id="UP000284465">
    <property type="component" value="Unassembled WGS sequence"/>
</dbReference>
<dbReference type="Pfam" id="PF04025">
    <property type="entry name" value="RemA-like"/>
    <property type="match status" value="1"/>
</dbReference>
<dbReference type="Proteomes" id="UP000283513">
    <property type="component" value="Unassembled WGS sequence"/>
</dbReference>
<dbReference type="PANTHER" id="PTHR38449">
    <property type="entry name" value="REGULATORY PROTEIN TM_1690-RELATED"/>
    <property type="match status" value="1"/>
</dbReference>
<dbReference type="GeneID" id="61433142"/>
<evidence type="ECO:0000313" key="11">
    <source>
        <dbReference type="Proteomes" id="UP000284051"/>
    </source>
</evidence>
<evidence type="ECO:0000313" key="12">
    <source>
        <dbReference type="Proteomes" id="UP000284465"/>
    </source>
</evidence>
<evidence type="ECO:0000313" key="2">
    <source>
        <dbReference type="EMBL" id="CUM93044.1"/>
    </source>
</evidence>
<dbReference type="Proteomes" id="UP000284051">
    <property type="component" value="Unassembled WGS sequence"/>
</dbReference>
<dbReference type="PaxDb" id="166486-ERS852572_01147"/>
<evidence type="ECO:0000313" key="3">
    <source>
        <dbReference type="EMBL" id="MTR84106.1"/>
    </source>
</evidence>
<dbReference type="HAMAP" id="MF_01503">
    <property type="entry name" value="RemA"/>
    <property type="match status" value="1"/>
</dbReference>
<dbReference type="NCBIfam" id="NF003315">
    <property type="entry name" value="PRK04323.1"/>
    <property type="match status" value="1"/>
</dbReference>
<dbReference type="EMBL" id="CYXZ01000007">
    <property type="protein sequence ID" value="CUM93044.1"/>
    <property type="molecule type" value="Genomic_DNA"/>
</dbReference>
<evidence type="ECO:0000313" key="5">
    <source>
        <dbReference type="EMBL" id="RHC20745.1"/>
    </source>
</evidence>
<dbReference type="RefSeq" id="WP_006856054.1">
    <property type="nucleotide sequence ID" value="NZ_CABIYH010000007.1"/>
</dbReference>
<proteinExistence type="inferred from homology"/>
<evidence type="ECO:0000256" key="1">
    <source>
        <dbReference type="HAMAP-Rule" id="MF_01503"/>
    </source>
</evidence>
<organism evidence="2 8">
    <name type="scientific">Roseburia intestinalis</name>
    <dbReference type="NCBI Taxonomy" id="166486"/>
    <lineage>
        <taxon>Bacteria</taxon>
        <taxon>Bacillati</taxon>
        <taxon>Bacillota</taxon>
        <taxon>Clostridia</taxon>
        <taxon>Lachnospirales</taxon>
        <taxon>Lachnospiraceae</taxon>
        <taxon>Roseburia</taxon>
    </lineage>
</organism>
<dbReference type="EMBL" id="WNAJ01000003">
    <property type="protein sequence ID" value="MTR84106.1"/>
    <property type="molecule type" value="Genomic_DNA"/>
</dbReference>
<reference evidence="2 8" key="1">
    <citation type="submission" date="2015-09" db="EMBL/GenBank/DDBJ databases">
        <authorList>
            <consortium name="Pathogen Informatics"/>
        </authorList>
    </citation>
    <scope>NUCLEOTIDE SEQUENCE [LARGE SCALE GENOMIC DNA]</scope>
    <source>
        <strain evidence="2 8">2789STDY5834960</strain>
    </source>
</reference>
<protein>
    <recommendedName>
        <fullName evidence="1">Putative regulatory protein DW264_05910</fullName>
    </recommendedName>
</protein>
<gene>
    <name evidence="6" type="ORF">DW264_05910</name>
    <name evidence="5" type="ORF">DW856_00580</name>
    <name evidence="4" type="ORF">DW927_17685</name>
    <name evidence="7" type="ORF">DWZ31_01095</name>
    <name evidence="2" type="ORF">ERS852572_01147</name>
    <name evidence="3" type="ORF">GMD50_03355</name>
</gene>
<dbReference type="AlphaFoldDB" id="A0A173SQR6"/>
<evidence type="ECO:0000313" key="9">
    <source>
        <dbReference type="Proteomes" id="UP000283513"/>
    </source>
</evidence>